<dbReference type="Proteomes" id="UP000236630">
    <property type="component" value="Unassembled WGS sequence"/>
</dbReference>
<evidence type="ECO:0000256" key="8">
    <source>
        <dbReference type="ARBA" id="ARBA00022759"/>
    </source>
</evidence>
<comment type="cofactor">
    <cofactor evidence="1">
        <name>Mg(2+)</name>
        <dbReference type="ChEBI" id="CHEBI:18420"/>
    </cofactor>
</comment>
<dbReference type="InterPro" id="IPR037056">
    <property type="entry name" value="RNase_H1_N_sf"/>
</dbReference>
<comment type="function">
    <text evidence="2">Endonuclease that specifically degrades the RNA of RNA-DNA hybrids.</text>
</comment>
<dbReference type="GO" id="GO:0046872">
    <property type="term" value="F:metal ion binding"/>
    <property type="evidence" value="ECO:0007669"/>
    <property type="project" value="UniProtKB-KW"/>
</dbReference>
<dbReference type="GO" id="GO:0004523">
    <property type="term" value="F:RNA-DNA hybrid ribonuclease activity"/>
    <property type="evidence" value="ECO:0007669"/>
    <property type="project" value="UniProtKB-EC"/>
</dbReference>
<feature type="domain" description="Ribonuclease H1 N-terminal" evidence="11">
    <location>
        <begin position="67"/>
        <end position="106"/>
    </location>
</feature>
<evidence type="ECO:0000256" key="9">
    <source>
        <dbReference type="ARBA" id="ARBA00022801"/>
    </source>
</evidence>
<evidence type="ECO:0000256" key="3">
    <source>
        <dbReference type="ARBA" id="ARBA00005300"/>
    </source>
</evidence>
<keyword evidence="7" id="KW-0479">Metal-binding</keyword>
<name>A0A2H5QGE0_CITUN</name>
<comment type="similarity">
    <text evidence="3">Belongs to the RNase H family.</text>
</comment>
<evidence type="ECO:0000256" key="6">
    <source>
        <dbReference type="ARBA" id="ARBA00022722"/>
    </source>
</evidence>
<organism evidence="12 13">
    <name type="scientific">Citrus unshiu</name>
    <name type="common">Satsuma mandarin</name>
    <name type="synonym">Citrus nobilis var. unshiu</name>
    <dbReference type="NCBI Taxonomy" id="55188"/>
    <lineage>
        <taxon>Eukaryota</taxon>
        <taxon>Viridiplantae</taxon>
        <taxon>Streptophyta</taxon>
        <taxon>Embryophyta</taxon>
        <taxon>Tracheophyta</taxon>
        <taxon>Spermatophyta</taxon>
        <taxon>Magnoliopsida</taxon>
        <taxon>eudicotyledons</taxon>
        <taxon>Gunneridae</taxon>
        <taxon>Pentapetalae</taxon>
        <taxon>rosids</taxon>
        <taxon>malvids</taxon>
        <taxon>Sapindales</taxon>
        <taxon>Rutaceae</taxon>
        <taxon>Aurantioideae</taxon>
        <taxon>Citrus</taxon>
    </lineage>
</organism>
<accession>A0A2H5QGE0</accession>
<evidence type="ECO:0000256" key="1">
    <source>
        <dbReference type="ARBA" id="ARBA00001946"/>
    </source>
</evidence>
<evidence type="ECO:0000313" key="13">
    <source>
        <dbReference type="Proteomes" id="UP000236630"/>
    </source>
</evidence>
<dbReference type="Pfam" id="PF01693">
    <property type="entry name" value="Cauli_VI"/>
    <property type="match status" value="1"/>
</dbReference>
<evidence type="ECO:0000256" key="4">
    <source>
        <dbReference type="ARBA" id="ARBA00012180"/>
    </source>
</evidence>
<dbReference type="InterPro" id="IPR011320">
    <property type="entry name" value="RNase_H1_N"/>
</dbReference>
<proteinExistence type="inferred from homology"/>
<dbReference type="InterPro" id="IPR009027">
    <property type="entry name" value="Ribosomal_bL9/RNase_H1_N"/>
</dbReference>
<evidence type="ECO:0000256" key="7">
    <source>
        <dbReference type="ARBA" id="ARBA00022723"/>
    </source>
</evidence>
<keyword evidence="6" id="KW-0540">Nuclease</keyword>
<keyword evidence="9" id="KW-0378">Hydrolase</keyword>
<evidence type="ECO:0000256" key="10">
    <source>
        <dbReference type="ARBA" id="ARBA00022842"/>
    </source>
</evidence>
<dbReference type="FunFam" id="3.40.970.10:FF:000002">
    <property type="entry name" value="Ribonuclease H"/>
    <property type="match status" value="1"/>
</dbReference>
<keyword evidence="13" id="KW-1185">Reference proteome</keyword>
<protein>
    <recommendedName>
        <fullName evidence="5">Ribonuclease H</fullName>
        <ecNumber evidence="4">3.1.26.4</ecNumber>
    </recommendedName>
</protein>
<dbReference type="EC" id="3.1.26.4" evidence="4"/>
<evidence type="ECO:0000313" key="12">
    <source>
        <dbReference type="EMBL" id="GAY63653.1"/>
    </source>
</evidence>
<comment type="caution">
    <text evidence="12">The sequence shown here is derived from an EMBL/GenBank/DDBJ whole genome shotgun (WGS) entry which is preliminary data.</text>
</comment>
<reference evidence="12 13" key="1">
    <citation type="journal article" date="2017" name="Front. Genet.">
        <title>Draft sequencing of the heterozygous diploid genome of Satsuma (Citrus unshiu Marc.) using a hybrid assembly approach.</title>
        <authorList>
            <person name="Shimizu T."/>
            <person name="Tanizawa Y."/>
            <person name="Mochizuki T."/>
            <person name="Nagasaki H."/>
            <person name="Yoshioka T."/>
            <person name="Toyoda A."/>
            <person name="Fujiyama A."/>
            <person name="Kaminuma E."/>
            <person name="Nakamura Y."/>
        </authorList>
    </citation>
    <scope>NUCLEOTIDE SEQUENCE [LARGE SCALE GENOMIC DNA]</scope>
    <source>
        <strain evidence="13">cv. Miyagawa wase</strain>
    </source>
</reference>
<dbReference type="EMBL" id="BDQV01000364">
    <property type="protein sequence ID" value="GAY63653.1"/>
    <property type="molecule type" value="Genomic_DNA"/>
</dbReference>
<keyword evidence="8" id="KW-0255">Endonuclease</keyword>
<keyword evidence="10" id="KW-0460">Magnesium</keyword>
<gene>
    <name evidence="12" type="ORF">CUMW_227390</name>
</gene>
<sequence length="169" mass="19389">MSLLALFLSSSRYCLHLVHTHSPESPPLSRLHLVRYQPIFLFSRPAPNLLRRRCFGDVIQMPTQSCYVVFKGRKPGIYNSWPECQMQVNGFRGNSYKSYTSLLDAEIAYTDYIKRHEKLPETSNMLETTKFIVETLEKGVQTEVLTCDKTVQTDKGRNDCIILPILSIG</sequence>
<evidence type="ECO:0000256" key="5">
    <source>
        <dbReference type="ARBA" id="ARBA00017721"/>
    </source>
</evidence>
<dbReference type="Gene3D" id="3.40.970.10">
    <property type="entry name" value="Ribonuclease H1, N-terminal domain"/>
    <property type="match status" value="1"/>
</dbReference>
<dbReference type="SUPFAM" id="SSF55658">
    <property type="entry name" value="L9 N-domain-like"/>
    <property type="match status" value="1"/>
</dbReference>
<dbReference type="AlphaFoldDB" id="A0A2H5QGE0"/>
<evidence type="ECO:0000259" key="11">
    <source>
        <dbReference type="Pfam" id="PF01693"/>
    </source>
</evidence>
<evidence type="ECO:0000256" key="2">
    <source>
        <dbReference type="ARBA" id="ARBA00004065"/>
    </source>
</evidence>